<dbReference type="RefSeq" id="WP_133773783.1">
    <property type="nucleotide sequence ID" value="NZ_SNZR01000016.1"/>
</dbReference>
<keyword evidence="3" id="KW-1185">Reference proteome</keyword>
<name>A0A4V3DX30_9HYPH</name>
<organism evidence="2 3">
    <name type="scientific">Enterovirga rhinocerotis</name>
    <dbReference type="NCBI Taxonomy" id="1339210"/>
    <lineage>
        <taxon>Bacteria</taxon>
        <taxon>Pseudomonadati</taxon>
        <taxon>Pseudomonadota</taxon>
        <taxon>Alphaproteobacteria</taxon>
        <taxon>Hyphomicrobiales</taxon>
        <taxon>Methylobacteriaceae</taxon>
        <taxon>Enterovirga</taxon>
    </lineage>
</organism>
<feature type="chain" id="PRO_5020728843" evidence="1">
    <location>
        <begin position="26"/>
        <end position="90"/>
    </location>
</feature>
<evidence type="ECO:0000313" key="2">
    <source>
        <dbReference type="EMBL" id="TDR87129.1"/>
    </source>
</evidence>
<gene>
    <name evidence="2" type="ORF">EV668_4209</name>
</gene>
<evidence type="ECO:0000256" key="1">
    <source>
        <dbReference type="SAM" id="SignalP"/>
    </source>
</evidence>
<accession>A0A4V3DX30</accession>
<sequence length="90" mass="9730">MLLRTILVLGAGALAAASLSTSASAFGRLGGNSEAGDSYLNDAVKNPALLDPNSKASRERYRAYYPSEGWDDRWAAWEAKHGRVYRPGSR</sequence>
<comment type="caution">
    <text evidence="2">The sequence shown here is derived from an EMBL/GenBank/DDBJ whole genome shotgun (WGS) entry which is preliminary data.</text>
</comment>
<dbReference type="Proteomes" id="UP000295122">
    <property type="component" value="Unassembled WGS sequence"/>
</dbReference>
<evidence type="ECO:0000313" key="3">
    <source>
        <dbReference type="Proteomes" id="UP000295122"/>
    </source>
</evidence>
<feature type="signal peptide" evidence="1">
    <location>
        <begin position="1"/>
        <end position="25"/>
    </location>
</feature>
<keyword evidence="1" id="KW-0732">Signal</keyword>
<reference evidence="2 3" key="1">
    <citation type="submission" date="2019-03" db="EMBL/GenBank/DDBJ databases">
        <title>Genomic Encyclopedia of Type Strains, Phase IV (KMG-IV): sequencing the most valuable type-strain genomes for metagenomic binning, comparative biology and taxonomic classification.</title>
        <authorList>
            <person name="Goeker M."/>
        </authorList>
    </citation>
    <scope>NUCLEOTIDE SEQUENCE [LARGE SCALE GENOMIC DNA]</scope>
    <source>
        <strain evidence="2 3">DSM 25903</strain>
    </source>
</reference>
<proteinExistence type="predicted"/>
<protein>
    <submittedName>
        <fullName evidence="2">Uncharacterized protein</fullName>
    </submittedName>
</protein>
<dbReference type="AlphaFoldDB" id="A0A4V3DX30"/>
<dbReference type="EMBL" id="SNZR01000016">
    <property type="protein sequence ID" value="TDR87129.1"/>
    <property type="molecule type" value="Genomic_DNA"/>
</dbReference>